<dbReference type="CDD" id="cd07010">
    <property type="entry name" value="cupin_PMI_type_I_N_bac"/>
    <property type="match status" value="1"/>
</dbReference>
<dbReference type="InterPro" id="IPR051804">
    <property type="entry name" value="Carb_Metab_Reg_Kinase/Isom"/>
</dbReference>
<reference evidence="8 10" key="1">
    <citation type="submission" date="2017-11" db="EMBL/GenBank/DDBJ databases">
        <title>Comparitive Functional Genomics of Dry Heat Resistant strains isolated from the Viking Spacecraft.</title>
        <authorList>
            <person name="Seuylemezian A."/>
            <person name="Cooper K."/>
            <person name="Vaishampayan P."/>
        </authorList>
    </citation>
    <scope>NUCLEOTIDE SEQUENCE [LARGE SCALE GENOMIC DNA]</scope>
    <source>
        <strain evidence="8 10">M4.6</strain>
    </source>
</reference>
<dbReference type="GO" id="GO:0005975">
    <property type="term" value="P:carbohydrate metabolic process"/>
    <property type="evidence" value="ECO:0007669"/>
    <property type="project" value="UniProtKB-UniRule"/>
</dbReference>
<organism evidence="8 10">
    <name type="scientific">Bacillus canaveralius</name>
    <dbReference type="NCBI Taxonomy" id="1403243"/>
    <lineage>
        <taxon>Bacteria</taxon>
        <taxon>Bacillati</taxon>
        <taxon>Bacillota</taxon>
        <taxon>Bacilli</taxon>
        <taxon>Bacillales</taxon>
        <taxon>Bacillaceae</taxon>
        <taxon>Bacillus</taxon>
    </lineage>
</organism>
<dbReference type="EC" id="5.3.1.8" evidence="3"/>
<dbReference type="PANTHER" id="PTHR42742:SF3">
    <property type="entry name" value="FRUCTOKINASE"/>
    <property type="match status" value="1"/>
</dbReference>
<evidence type="ECO:0000259" key="6">
    <source>
        <dbReference type="Pfam" id="PF20511"/>
    </source>
</evidence>
<dbReference type="Proteomes" id="UP000235114">
    <property type="component" value="Unassembled WGS sequence"/>
</dbReference>
<dbReference type="PIRSF" id="PIRSF036894">
    <property type="entry name" value="PMI_Firm_short"/>
    <property type="match status" value="1"/>
</dbReference>
<feature type="binding site" evidence="4">
    <location>
        <position position="171"/>
    </location>
    <ligand>
        <name>Zn(2+)</name>
        <dbReference type="ChEBI" id="CHEBI:29105"/>
    </ligand>
</feature>
<evidence type="ECO:0000313" key="8">
    <source>
        <dbReference type="EMBL" id="PLR79813.1"/>
    </source>
</evidence>
<dbReference type="Gene3D" id="2.60.120.10">
    <property type="entry name" value="Jelly Rolls"/>
    <property type="match status" value="2"/>
</dbReference>
<keyword evidence="11" id="KW-1185">Reference proteome</keyword>
<evidence type="ECO:0000313" key="11">
    <source>
        <dbReference type="Proteomes" id="UP000235114"/>
    </source>
</evidence>
<protein>
    <recommendedName>
        <fullName evidence="3">Mannose-6-phosphate isomerase</fullName>
        <ecNumber evidence="3">5.3.1.8</ecNumber>
    </recommendedName>
</protein>
<dbReference type="PANTHER" id="PTHR42742">
    <property type="entry name" value="TRANSCRIPTIONAL REPRESSOR MPRA"/>
    <property type="match status" value="1"/>
</dbReference>
<comment type="similarity">
    <text evidence="3">Belongs to the mannose-6-phosphate isomerase type 1 family.</text>
</comment>
<dbReference type="Pfam" id="PF20511">
    <property type="entry name" value="PMI_typeI_cat"/>
    <property type="match status" value="1"/>
</dbReference>
<comment type="caution">
    <text evidence="8">The sequence shown here is derived from an EMBL/GenBank/DDBJ whole genome shotgun (WGS) entry which is preliminary data.</text>
</comment>
<reference evidence="9 11" key="2">
    <citation type="submission" date="2017-12" db="EMBL/GenBank/DDBJ databases">
        <title>Comparative Functional Genomics of Dry Heat Resistant strains isolated from the Viking Spacecraft.</title>
        <authorList>
            <person name="Seuylemezian A."/>
            <person name="Cooper K."/>
            <person name="Vaishampayan P."/>
        </authorList>
    </citation>
    <scope>NUCLEOTIDE SEQUENCE [LARGE SCALE GENOMIC DNA]</scope>
    <source>
        <strain evidence="9 11">ATCC 29669</strain>
    </source>
</reference>
<feature type="domain" description="Mannose-6-phosphate isomerase cupin" evidence="7">
    <location>
        <begin position="237"/>
        <end position="309"/>
    </location>
</feature>
<feature type="binding site" evidence="4">
    <location>
        <position position="97"/>
    </location>
    <ligand>
        <name>Zn(2+)</name>
        <dbReference type="ChEBI" id="CHEBI:29105"/>
    </ligand>
</feature>
<feature type="domain" description="Phosphomannose isomerase type I catalytic" evidence="6">
    <location>
        <begin position="30"/>
        <end position="117"/>
    </location>
</feature>
<keyword evidence="3 8" id="KW-0413">Isomerase</keyword>
<evidence type="ECO:0000256" key="4">
    <source>
        <dbReference type="PIRSR" id="PIRSR036894-1"/>
    </source>
</evidence>
<dbReference type="EMBL" id="PGVA01000072">
    <property type="protein sequence ID" value="PLR79813.1"/>
    <property type="molecule type" value="Genomic_DNA"/>
</dbReference>
<dbReference type="RefSeq" id="WP_101579335.1">
    <property type="nucleotide sequence ID" value="NZ_PGVA01000072.1"/>
</dbReference>
<dbReference type="GO" id="GO:0004476">
    <property type="term" value="F:mannose-6-phosphate isomerase activity"/>
    <property type="evidence" value="ECO:0007669"/>
    <property type="project" value="UniProtKB-UniRule"/>
</dbReference>
<dbReference type="GO" id="GO:0008270">
    <property type="term" value="F:zinc ion binding"/>
    <property type="evidence" value="ECO:0007669"/>
    <property type="project" value="UniProtKB-UniRule"/>
</dbReference>
<sequence length="327" mass="36994">MYPLKFNTIYIHKPWGGRNLEKYKPGLPEGIIGETWEVSCHPHDTSIITNGKLEGMKLTELIDKEGSTLVGSEISTEWFPLMLRYVSAQDKLSIQVHPDDEFARKQNEPMGKSEAWYILDAKEDAFLYAGVLEGDTDSLKKAAIEGTIEQNLKKLYVKKGDVILIPSGLIHAICEGLTLIELCNNSNTTYRIYDYNRGRGLDLEEGFQVADIKKQGLITEGLQKKKTGYKKSYLCLDKNFSWELYDVDQSFTEESDPERFYLFTCIEGAGEIHYESGIESISNGESILIPATLGQYTFEGNMKVLKSYVPDLEQVEKEILQEIEIGA</sequence>
<dbReference type="InterPro" id="IPR049071">
    <property type="entry name" value="MPI_cupin_dom"/>
</dbReference>
<dbReference type="InterPro" id="IPR011051">
    <property type="entry name" value="RmlC_Cupin_sf"/>
</dbReference>
<name>A0A2N5GGE7_9BACI</name>
<gene>
    <name evidence="8" type="ORF">CU635_21060</name>
    <name evidence="9" type="ORF">CVD25_17105</name>
</gene>
<dbReference type="Proteomes" id="UP000234951">
    <property type="component" value="Unassembled WGS sequence"/>
</dbReference>
<proteinExistence type="inferred from homology"/>
<dbReference type="InterPro" id="IPR014628">
    <property type="entry name" value="Man6P_isomerase_Firm_short"/>
</dbReference>
<dbReference type="InterPro" id="IPR046457">
    <property type="entry name" value="PMI_typeI_cat"/>
</dbReference>
<evidence type="ECO:0000256" key="1">
    <source>
        <dbReference type="ARBA" id="ARBA00022723"/>
    </source>
</evidence>
<feature type="binding site" evidence="4">
    <location>
        <position position="114"/>
    </location>
    <ligand>
        <name>Zn(2+)</name>
        <dbReference type="ChEBI" id="CHEBI:29105"/>
    </ligand>
</feature>
<evidence type="ECO:0000256" key="2">
    <source>
        <dbReference type="ARBA" id="ARBA00022833"/>
    </source>
</evidence>
<accession>A0A2N5GGE7</accession>
<comment type="cofactor">
    <cofactor evidence="4">
        <name>Zn(2+)</name>
        <dbReference type="ChEBI" id="CHEBI:29105"/>
    </cofactor>
    <text evidence="4">Binds 1 zinc ion per subunit.</text>
</comment>
<dbReference type="Pfam" id="PF21621">
    <property type="entry name" value="MPI_cupin_dom"/>
    <property type="match status" value="1"/>
</dbReference>
<comment type="catalytic activity">
    <reaction evidence="3">
        <text>D-mannose 6-phosphate = D-fructose 6-phosphate</text>
        <dbReference type="Rhea" id="RHEA:12356"/>
        <dbReference type="ChEBI" id="CHEBI:58735"/>
        <dbReference type="ChEBI" id="CHEBI:61527"/>
        <dbReference type="EC" id="5.3.1.8"/>
    </reaction>
</comment>
<dbReference type="InterPro" id="IPR014710">
    <property type="entry name" value="RmlC-like_jellyroll"/>
</dbReference>
<keyword evidence="2 3" id="KW-0862">Zinc</keyword>
<dbReference type="AlphaFoldDB" id="A0A2N5GGE7"/>
<evidence type="ECO:0000313" key="10">
    <source>
        <dbReference type="Proteomes" id="UP000234951"/>
    </source>
</evidence>
<dbReference type="EMBL" id="PGVD01000052">
    <property type="protein sequence ID" value="PLR93664.1"/>
    <property type="molecule type" value="Genomic_DNA"/>
</dbReference>
<dbReference type="SUPFAM" id="SSF51182">
    <property type="entry name" value="RmlC-like cupins"/>
    <property type="match status" value="1"/>
</dbReference>
<feature type="active site" evidence="5">
    <location>
        <position position="191"/>
    </location>
</feature>
<evidence type="ECO:0000256" key="3">
    <source>
        <dbReference type="PIRNR" id="PIRNR036894"/>
    </source>
</evidence>
<evidence type="ECO:0000256" key="5">
    <source>
        <dbReference type="PIRSR" id="PIRSR036894-2"/>
    </source>
</evidence>
<evidence type="ECO:0000259" key="7">
    <source>
        <dbReference type="Pfam" id="PF21621"/>
    </source>
</evidence>
<dbReference type="OrthoDB" id="9808275at2"/>
<evidence type="ECO:0000313" key="9">
    <source>
        <dbReference type="EMBL" id="PLR93664.1"/>
    </source>
</evidence>
<keyword evidence="1 3" id="KW-0479">Metal-binding</keyword>